<feature type="chain" id="PRO_5032569072" evidence="1">
    <location>
        <begin position="21"/>
        <end position="305"/>
    </location>
</feature>
<dbReference type="RefSeq" id="WP_350331629.1">
    <property type="nucleotide sequence ID" value="NZ_CP054719.1"/>
</dbReference>
<dbReference type="EMBL" id="CP054719">
    <property type="protein sequence ID" value="QOL20074.1"/>
    <property type="molecule type" value="Genomic_DNA"/>
</dbReference>
<dbReference type="InterPro" id="IPR017585">
    <property type="entry name" value="SAF_FlgA"/>
</dbReference>
<keyword evidence="3" id="KW-0966">Cell projection</keyword>
<keyword evidence="3" id="KW-0969">Cilium</keyword>
<evidence type="ECO:0000313" key="4">
    <source>
        <dbReference type="Proteomes" id="UP000594001"/>
    </source>
</evidence>
<keyword evidence="1" id="KW-0732">Signal</keyword>
<keyword evidence="3" id="KW-0282">Flagellum</keyword>
<sequence>MKQTISFLVVIFFSLTSAHAVKVELKDSHEVYKEFLMLSDFFGGIDPAKDQDILEAPNKGESKHYAHDWVRQLAENFGLSWAPSHYKGITLSRHDGLSTKVNAQDVVREYLTQHHPEKISGGIDVSIEASSQYLLLKGATEPKLTNFSWMGDQKFLVTFDVGGHEKKIKGCLSTMVLIPVLNKQLEVGSIIEKEDLEFKDFPSNKVTKNMIQDEKELIGKTLRRKSAKVGDMLSVHDIISPIIIKRGDLVTMKVETPTVVISTRGKAQGNAAIGQSVQVMNLESKRLIEGVVKDSQTIIIPVVGH</sequence>
<proteinExistence type="predicted"/>
<dbReference type="Proteomes" id="UP000594001">
    <property type="component" value="Chromosome"/>
</dbReference>
<dbReference type="NCBIfam" id="TIGR03170">
    <property type="entry name" value="flgA_cterm"/>
    <property type="match status" value="1"/>
</dbReference>
<feature type="signal peptide" evidence="1">
    <location>
        <begin position="1"/>
        <end position="20"/>
    </location>
</feature>
<reference evidence="3 4" key="1">
    <citation type="submission" date="2020-06" db="EMBL/GenBank/DDBJ databases">
        <title>The endosymbiont of the kinetoplastid Bodo saltans is a Paracaedibacter-like alpha-proteobacterium possessing a putative toxin-antitoxin system.</title>
        <authorList>
            <person name="Midha S."/>
            <person name="Rigden D.J."/>
            <person name="Siozios S."/>
            <person name="Hurst G.D.D."/>
            <person name="Jackson A.P."/>
        </authorList>
    </citation>
    <scope>NUCLEOTIDE SEQUENCE [LARGE SCALE GENOMIC DNA]</scope>
    <source>
        <strain evidence="3">Lake Konstanz</strain>
    </source>
</reference>
<dbReference type="Pfam" id="PF13144">
    <property type="entry name" value="ChapFlgA"/>
    <property type="match status" value="1"/>
</dbReference>
<dbReference type="CDD" id="cd11614">
    <property type="entry name" value="SAF_CpaB_FlgA_like"/>
    <property type="match status" value="1"/>
</dbReference>
<accession>A0A7L9RU10</accession>
<gene>
    <name evidence="3" type="ORF">CPBP_00852</name>
</gene>
<protein>
    <submittedName>
        <fullName evidence="3">Flagella basal body P-ring formation protein FlgA</fullName>
    </submittedName>
</protein>
<dbReference type="GO" id="GO:0044780">
    <property type="term" value="P:bacterial-type flagellum assembly"/>
    <property type="evidence" value="ECO:0007669"/>
    <property type="project" value="InterPro"/>
</dbReference>
<dbReference type="PANTHER" id="PTHR36307">
    <property type="entry name" value="FLAGELLA BASAL BODY P-RING FORMATION PROTEIN FLGA"/>
    <property type="match status" value="1"/>
</dbReference>
<evidence type="ECO:0000259" key="2">
    <source>
        <dbReference type="Pfam" id="PF13144"/>
    </source>
</evidence>
<evidence type="ECO:0000256" key="1">
    <source>
        <dbReference type="SAM" id="SignalP"/>
    </source>
</evidence>
<feature type="domain" description="Flagella basal body P-ring formation protein FlgA SAF" evidence="2">
    <location>
        <begin position="179"/>
        <end position="299"/>
    </location>
</feature>
<dbReference type="InterPro" id="IPR039246">
    <property type="entry name" value="Flagellar_FlgA"/>
</dbReference>
<dbReference type="PANTHER" id="PTHR36307:SF1">
    <property type="entry name" value="FLAGELLA BASAL BODY P-RING FORMATION PROTEIN FLGA"/>
    <property type="match status" value="1"/>
</dbReference>
<keyword evidence="4" id="KW-1185">Reference proteome</keyword>
<dbReference type="Gene3D" id="2.30.30.760">
    <property type="match status" value="1"/>
</dbReference>
<dbReference type="AlphaFoldDB" id="A0A7L9RU10"/>
<organism evidence="3 4">
    <name type="scientific">Candidatus Bodocaedibacter vickermanii</name>
    <dbReference type="NCBI Taxonomy" id="2741701"/>
    <lineage>
        <taxon>Bacteria</taxon>
        <taxon>Pseudomonadati</taxon>
        <taxon>Pseudomonadota</taxon>
        <taxon>Alphaproteobacteria</taxon>
        <taxon>Holosporales</taxon>
        <taxon>Candidatus Paracaedibacteraceae</taxon>
        <taxon>Candidatus Bodocaedibacter</taxon>
    </lineage>
</organism>
<name>A0A7L9RU10_9PROT</name>
<evidence type="ECO:0000313" key="3">
    <source>
        <dbReference type="EMBL" id="QOL20074.1"/>
    </source>
</evidence>
<dbReference type="KEGG" id="pbal:CPBP_00852"/>